<feature type="region of interest" description="Disordered" evidence="1">
    <location>
        <begin position="23"/>
        <end position="70"/>
    </location>
</feature>
<dbReference type="EMBL" id="ML211001">
    <property type="protein sequence ID" value="TFK92316.1"/>
    <property type="molecule type" value="Genomic_DNA"/>
</dbReference>
<organism evidence="3 4">
    <name type="scientific">Polyporus arcularius HHB13444</name>
    <dbReference type="NCBI Taxonomy" id="1314778"/>
    <lineage>
        <taxon>Eukaryota</taxon>
        <taxon>Fungi</taxon>
        <taxon>Dikarya</taxon>
        <taxon>Basidiomycota</taxon>
        <taxon>Agaricomycotina</taxon>
        <taxon>Agaricomycetes</taxon>
        <taxon>Polyporales</taxon>
        <taxon>Polyporaceae</taxon>
        <taxon>Polyporus</taxon>
    </lineage>
</organism>
<evidence type="ECO:0000256" key="1">
    <source>
        <dbReference type="SAM" id="MobiDB-lite"/>
    </source>
</evidence>
<dbReference type="SUPFAM" id="SSF81383">
    <property type="entry name" value="F-box domain"/>
    <property type="match status" value="1"/>
</dbReference>
<protein>
    <recommendedName>
        <fullName evidence="2">F-box domain-containing protein</fullName>
    </recommendedName>
</protein>
<dbReference type="InterPro" id="IPR001810">
    <property type="entry name" value="F-box_dom"/>
</dbReference>
<evidence type="ECO:0000313" key="4">
    <source>
        <dbReference type="Proteomes" id="UP000308197"/>
    </source>
</evidence>
<dbReference type="AlphaFoldDB" id="A0A5C3PRR9"/>
<dbReference type="InParanoid" id="A0A5C3PRR9"/>
<gene>
    <name evidence="3" type="ORF">K466DRAFT_582038</name>
</gene>
<dbReference type="Proteomes" id="UP000308197">
    <property type="component" value="Unassembled WGS sequence"/>
</dbReference>
<dbReference type="Pfam" id="PF00646">
    <property type="entry name" value="F-box"/>
    <property type="match status" value="1"/>
</dbReference>
<dbReference type="PROSITE" id="PS50181">
    <property type="entry name" value="FBOX"/>
    <property type="match status" value="1"/>
</dbReference>
<keyword evidence="4" id="KW-1185">Reference proteome</keyword>
<reference evidence="3 4" key="1">
    <citation type="journal article" date="2019" name="Nat. Ecol. Evol.">
        <title>Megaphylogeny resolves global patterns of mushroom evolution.</title>
        <authorList>
            <person name="Varga T."/>
            <person name="Krizsan K."/>
            <person name="Foldi C."/>
            <person name="Dima B."/>
            <person name="Sanchez-Garcia M."/>
            <person name="Sanchez-Ramirez S."/>
            <person name="Szollosi G.J."/>
            <person name="Szarkandi J.G."/>
            <person name="Papp V."/>
            <person name="Albert L."/>
            <person name="Andreopoulos W."/>
            <person name="Angelini C."/>
            <person name="Antonin V."/>
            <person name="Barry K.W."/>
            <person name="Bougher N.L."/>
            <person name="Buchanan P."/>
            <person name="Buyck B."/>
            <person name="Bense V."/>
            <person name="Catcheside P."/>
            <person name="Chovatia M."/>
            <person name="Cooper J."/>
            <person name="Damon W."/>
            <person name="Desjardin D."/>
            <person name="Finy P."/>
            <person name="Geml J."/>
            <person name="Haridas S."/>
            <person name="Hughes K."/>
            <person name="Justo A."/>
            <person name="Karasinski D."/>
            <person name="Kautmanova I."/>
            <person name="Kiss B."/>
            <person name="Kocsube S."/>
            <person name="Kotiranta H."/>
            <person name="LaButti K.M."/>
            <person name="Lechner B.E."/>
            <person name="Liimatainen K."/>
            <person name="Lipzen A."/>
            <person name="Lukacs Z."/>
            <person name="Mihaltcheva S."/>
            <person name="Morgado L.N."/>
            <person name="Niskanen T."/>
            <person name="Noordeloos M.E."/>
            <person name="Ohm R.A."/>
            <person name="Ortiz-Santana B."/>
            <person name="Ovrebo C."/>
            <person name="Racz N."/>
            <person name="Riley R."/>
            <person name="Savchenko A."/>
            <person name="Shiryaev A."/>
            <person name="Soop K."/>
            <person name="Spirin V."/>
            <person name="Szebenyi C."/>
            <person name="Tomsovsky M."/>
            <person name="Tulloss R.E."/>
            <person name="Uehling J."/>
            <person name="Grigoriev I.V."/>
            <person name="Vagvolgyi C."/>
            <person name="Papp T."/>
            <person name="Martin F.M."/>
            <person name="Miettinen O."/>
            <person name="Hibbett D.S."/>
            <person name="Nagy L.G."/>
        </authorList>
    </citation>
    <scope>NUCLEOTIDE SEQUENCE [LARGE SCALE GENOMIC DNA]</scope>
    <source>
        <strain evidence="3 4">HHB13444</strain>
    </source>
</reference>
<dbReference type="InterPro" id="IPR036047">
    <property type="entry name" value="F-box-like_dom_sf"/>
</dbReference>
<name>A0A5C3PRR9_9APHY</name>
<accession>A0A5C3PRR9</accession>
<dbReference type="CDD" id="cd09917">
    <property type="entry name" value="F-box_SF"/>
    <property type="match status" value="1"/>
</dbReference>
<sequence length="712" mass="82165">MTSCPTGVVHRTATHRTMVPVATDASQQSKVDVSEDSVQHGEHYGRPAKRRRVRGSDQRQTSSATMQCVGARRKRKSLSLLPDMPLDILYEVFLHLHPYDLLHLARTTKTLRRLLMTRSASTIWRRARENVPGGLPDCPKDMSEPAYANLMFDPHCHFCVKARVMKIMWACRVRCCKSCFKDNFVEIVEVWKACHLKYDEIRPGAMLPAEAVNNKLYFLKRDITKLIEQLDALNGDADAIKNFEADRMQAIEKLDDSVDVFEAWSTAAKHRRQEERTQLIRRREEQILERLRLAGFDDMTEPELRKRISLHPLVQQPKELTDRIWNNIKKPIIAWAEGGRAELRMQRHCQQYTNRLRVLRDYLKDFYTLHHYPEVVPSVADFSWYTPTFRQIVGKGHDEVLNHWATHRDDFFKTVEVVVEEWRRNMARRLYGMIPPELRPPLIQPHKHQHGGANNPEANEVVGKEDTGPADEHILRALHASVAWFRCTVNGCLLDYPRVLAHECAKAGPPINLHPETEMDALQNAYNIMLKEFPWNFTGDKIVYDVNAHHAAGKIVRATLTNTNAVPNFTDKFWLDNLDERYVCGQCSKGGFLCVMPWRVAVKHLSDADHRDKDVKLTVVNVEDRFGVLDREARLDDLHDDCYKMWGCIRYGCRTPAMNLAEMIDHSFIRHDITAPLQGVDYGLHPDAITSPGVPADDELYPERLFTTPILR</sequence>
<evidence type="ECO:0000259" key="2">
    <source>
        <dbReference type="PROSITE" id="PS50181"/>
    </source>
</evidence>
<evidence type="ECO:0000313" key="3">
    <source>
        <dbReference type="EMBL" id="TFK92316.1"/>
    </source>
</evidence>
<feature type="domain" description="F-box" evidence="2">
    <location>
        <begin position="78"/>
        <end position="127"/>
    </location>
</feature>
<dbReference type="STRING" id="1314778.A0A5C3PRR9"/>
<proteinExistence type="predicted"/>